<name>A0AAE0JUR3_9PEZI</name>
<dbReference type="Pfam" id="PF09962">
    <property type="entry name" value="DUF2196"/>
    <property type="match status" value="1"/>
</dbReference>
<dbReference type="AlphaFoldDB" id="A0AAE0JUR3"/>
<feature type="region of interest" description="Disordered" evidence="1">
    <location>
        <begin position="62"/>
        <end position="155"/>
    </location>
</feature>
<dbReference type="InterPro" id="IPR019240">
    <property type="entry name" value="DUF2196"/>
</dbReference>
<organism evidence="2 3">
    <name type="scientific">Lasiosphaeria ovina</name>
    <dbReference type="NCBI Taxonomy" id="92902"/>
    <lineage>
        <taxon>Eukaryota</taxon>
        <taxon>Fungi</taxon>
        <taxon>Dikarya</taxon>
        <taxon>Ascomycota</taxon>
        <taxon>Pezizomycotina</taxon>
        <taxon>Sordariomycetes</taxon>
        <taxon>Sordariomycetidae</taxon>
        <taxon>Sordariales</taxon>
        <taxon>Lasiosphaeriaceae</taxon>
        <taxon>Lasiosphaeria</taxon>
    </lineage>
</organism>
<proteinExistence type="predicted"/>
<dbReference type="PANTHER" id="PTHR40069">
    <property type="entry name" value="YWBE PROTEIN"/>
    <property type="match status" value="1"/>
</dbReference>
<dbReference type="EMBL" id="JAULSN010000010">
    <property type="protein sequence ID" value="KAK3361820.1"/>
    <property type="molecule type" value="Genomic_DNA"/>
</dbReference>
<dbReference type="NCBIfam" id="TIGR03833">
    <property type="entry name" value="YwbE family protein"/>
    <property type="match status" value="1"/>
</dbReference>
<comment type="caution">
    <text evidence="2">The sequence shown here is derived from an EMBL/GenBank/DDBJ whole genome shotgun (WGS) entry which is preliminary data.</text>
</comment>
<evidence type="ECO:0000313" key="3">
    <source>
        <dbReference type="Proteomes" id="UP001287356"/>
    </source>
</evidence>
<dbReference type="PANTHER" id="PTHR40069:SF1">
    <property type="entry name" value="YWBE PROTEIN"/>
    <property type="match status" value="1"/>
</dbReference>
<gene>
    <name evidence="2" type="ORF">B0T24DRAFT_96457</name>
</gene>
<keyword evidence="3" id="KW-1185">Reference proteome</keyword>
<evidence type="ECO:0000313" key="2">
    <source>
        <dbReference type="EMBL" id="KAK3361820.1"/>
    </source>
</evidence>
<protein>
    <submittedName>
        <fullName evidence="2">Uncharacterized protein</fullName>
    </submittedName>
</protein>
<feature type="compositionally biased region" description="Polar residues" evidence="1">
    <location>
        <begin position="70"/>
        <end position="89"/>
    </location>
</feature>
<dbReference type="Proteomes" id="UP001287356">
    <property type="component" value="Unassembled WGS sequence"/>
</dbReference>
<reference evidence="2" key="2">
    <citation type="submission" date="2023-06" db="EMBL/GenBank/DDBJ databases">
        <authorList>
            <consortium name="Lawrence Berkeley National Laboratory"/>
            <person name="Haridas S."/>
            <person name="Hensen N."/>
            <person name="Bonometti L."/>
            <person name="Westerberg I."/>
            <person name="Brannstrom I.O."/>
            <person name="Guillou S."/>
            <person name="Cros-Aarteil S."/>
            <person name="Calhoun S."/>
            <person name="Kuo A."/>
            <person name="Mondo S."/>
            <person name="Pangilinan J."/>
            <person name="Riley R."/>
            <person name="Labutti K."/>
            <person name="Andreopoulos B."/>
            <person name="Lipzen A."/>
            <person name="Chen C."/>
            <person name="Yanf M."/>
            <person name="Daum C."/>
            <person name="Ng V."/>
            <person name="Clum A."/>
            <person name="Steindorff A."/>
            <person name="Ohm R."/>
            <person name="Martin F."/>
            <person name="Silar P."/>
            <person name="Natvig D."/>
            <person name="Lalanne C."/>
            <person name="Gautier V."/>
            <person name="Ament-Velasquez S.L."/>
            <person name="Kruys A."/>
            <person name="Hutchinson M.I."/>
            <person name="Powell A.J."/>
            <person name="Barry K."/>
            <person name="Miller A.N."/>
            <person name="Grigoriev I.V."/>
            <person name="Debuchy R."/>
            <person name="Gladieux P."/>
            <person name="Thoren M.H."/>
            <person name="Johannesson H."/>
        </authorList>
    </citation>
    <scope>NUCLEOTIDE SEQUENCE</scope>
    <source>
        <strain evidence="2">CBS 958.72</strain>
    </source>
</reference>
<sequence>MPRVPTIRDVVPGAYVDIVLKADQPTGRTVAGTVQDVLTRGNHPHGIKVRLVDGRVGRVQTMATAPGHGPSTTTPHGDPGPSSSANWASPDQGYDRDLPSGQIGLDAFVKPARQRPPRKKGADKSKISSEETPTSANCESQGGGGSVDGPTVAQETPSCPVCGAFDGDATAVAHHVASHFDD</sequence>
<feature type="compositionally biased region" description="Basic and acidic residues" evidence="1">
    <location>
        <begin position="120"/>
        <end position="129"/>
    </location>
</feature>
<accession>A0AAE0JUR3</accession>
<evidence type="ECO:0000256" key="1">
    <source>
        <dbReference type="SAM" id="MobiDB-lite"/>
    </source>
</evidence>
<reference evidence="2" key="1">
    <citation type="journal article" date="2023" name="Mol. Phylogenet. Evol.">
        <title>Genome-scale phylogeny and comparative genomics of the fungal order Sordariales.</title>
        <authorList>
            <person name="Hensen N."/>
            <person name="Bonometti L."/>
            <person name="Westerberg I."/>
            <person name="Brannstrom I.O."/>
            <person name="Guillou S."/>
            <person name="Cros-Aarteil S."/>
            <person name="Calhoun S."/>
            <person name="Haridas S."/>
            <person name="Kuo A."/>
            <person name="Mondo S."/>
            <person name="Pangilinan J."/>
            <person name="Riley R."/>
            <person name="LaButti K."/>
            <person name="Andreopoulos B."/>
            <person name="Lipzen A."/>
            <person name="Chen C."/>
            <person name="Yan M."/>
            <person name="Daum C."/>
            <person name="Ng V."/>
            <person name="Clum A."/>
            <person name="Steindorff A."/>
            <person name="Ohm R.A."/>
            <person name="Martin F."/>
            <person name="Silar P."/>
            <person name="Natvig D.O."/>
            <person name="Lalanne C."/>
            <person name="Gautier V."/>
            <person name="Ament-Velasquez S.L."/>
            <person name="Kruys A."/>
            <person name="Hutchinson M.I."/>
            <person name="Powell A.J."/>
            <person name="Barry K."/>
            <person name="Miller A.N."/>
            <person name="Grigoriev I.V."/>
            <person name="Debuchy R."/>
            <person name="Gladieux P."/>
            <person name="Hiltunen Thoren M."/>
            <person name="Johannesson H."/>
        </authorList>
    </citation>
    <scope>NUCLEOTIDE SEQUENCE</scope>
    <source>
        <strain evidence="2">CBS 958.72</strain>
    </source>
</reference>
<feature type="compositionally biased region" description="Polar residues" evidence="1">
    <location>
        <begin position="130"/>
        <end position="140"/>
    </location>
</feature>